<dbReference type="Proteomes" id="UP000027135">
    <property type="component" value="Unassembled WGS sequence"/>
</dbReference>
<keyword evidence="2" id="KW-1185">Reference proteome</keyword>
<gene>
    <name evidence="1" type="ORF">L798_01971</name>
</gene>
<evidence type="ECO:0000313" key="2">
    <source>
        <dbReference type="Proteomes" id="UP000027135"/>
    </source>
</evidence>
<evidence type="ECO:0000313" key="1">
    <source>
        <dbReference type="EMBL" id="KDR08447.1"/>
    </source>
</evidence>
<dbReference type="InParanoid" id="A0A067QSP4"/>
<protein>
    <submittedName>
        <fullName evidence="1">Uncharacterized protein</fullName>
    </submittedName>
</protein>
<proteinExistence type="predicted"/>
<accession>A0A067QSP4</accession>
<dbReference type="EMBL" id="KK853328">
    <property type="protein sequence ID" value="KDR08447.1"/>
    <property type="molecule type" value="Genomic_DNA"/>
</dbReference>
<name>A0A067QSP4_ZOONE</name>
<reference evidence="1 2" key="1">
    <citation type="journal article" date="2014" name="Nat. Commun.">
        <title>Molecular traces of alternative social organization in a termite genome.</title>
        <authorList>
            <person name="Terrapon N."/>
            <person name="Li C."/>
            <person name="Robertson H.M."/>
            <person name="Ji L."/>
            <person name="Meng X."/>
            <person name="Booth W."/>
            <person name="Chen Z."/>
            <person name="Childers C.P."/>
            <person name="Glastad K.M."/>
            <person name="Gokhale K."/>
            <person name="Gowin J."/>
            <person name="Gronenberg W."/>
            <person name="Hermansen R.A."/>
            <person name="Hu H."/>
            <person name="Hunt B.G."/>
            <person name="Huylmans A.K."/>
            <person name="Khalil S.M."/>
            <person name="Mitchell R.D."/>
            <person name="Munoz-Torres M.C."/>
            <person name="Mustard J.A."/>
            <person name="Pan H."/>
            <person name="Reese J.T."/>
            <person name="Scharf M.E."/>
            <person name="Sun F."/>
            <person name="Vogel H."/>
            <person name="Xiao J."/>
            <person name="Yang W."/>
            <person name="Yang Z."/>
            <person name="Yang Z."/>
            <person name="Zhou J."/>
            <person name="Zhu J."/>
            <person name="Brent C.S."/>
            <person name="Elsik C.G."/>
            <person name="Goodisman M.A."/>
            <person name="Liberles D.A."/>
            <person name="Roe R.M."/>
            <person name="Vargo E.L."/>
            <person name="Vilcinskas A."/>
            <person name="Wang J."/>
            <person name="Bornberg-Bauer E."/>
            <person name="Korb J."/>
            <person name="Zhang G."/>
            <person name="Liebig J."/>
        </authorList>
    </citation>
    <scope>NUCLEOTIDE SEQUENCE [LARGE SCALE GENOMIC DNA]</scope>
    <source>
        <tissue evidence="1">Whole organism</tissue>
    </source>
</reference>
<sequence>MGIIKMENDVDVQSEKESIGMVSDEVHLQSTLSIKEDEIEIMNIKLEDFADTHEEEDPLGELPLIKSEHEVSFTFLCTFKKYVGLRVLCLLSIST</sequence>
<organism evidence="1 2">
    <name type="scientific">Zootermopsis nevadensis</name>
    <name type="common">Dampwood termite</name>
    <dbReference type="NCBI Taxonomy" id="136037"/>
    <lineage>
        <taxon>Eukaryota</taxon>
        <taxon>Metazoa</taxon>
        <taxon>Ecdysozoa</taxon>
        <taxon>Arthropoda</taxon>
        <taxon>Hexapoda</taxon>
        <taxon>Insecta</taxon>
        <taxon>Pterygota</taxon>
        <taxon>Neoptera</taxon>
        <taxon>Polyneoptera</taxon>
        <taxon>Dictyoptera</taxon>
        <taxon>Blattodea</taxon>
        <taxon>Blattoidea</taxon>
        <taxon>Termitoidae</taxon>
        <taxon>Termopsidae</taxon>
        <taxon>Zootermopsis</taxon>
    </lineage>
</organism>
<dbReference type="AlphaFoldDB" id="A0A067QSP4"/>